<dbReference type="InterPro" id="IPR034704">
    <property type="entry name" value="Ribosomal_bL28/bL31-like_sf"/>
</dbReference>
<dbReference type="PANTHER" id="PTHR39080:SF1">
    <property type="entry name" value="LARGE RIBOSOMAL SUBUNIT PROTEIN BL28A"/>
    <property type="match status" value="1"/>
</dbReference>
<protein>
    <recommendedName>
        <fullName evidence="4 5">Large ribosomal subunit protein bL28</fullName>
    </recommendedName>
</protein>
<name>A0A2H0V3N7_9BACT</name>
<dbReference type="Proteomes" id="UP000228626">
    <property type="component" value="Unassembled WGS sequence"/>
</dbReference>
<comment type="caution">
    <text evidence="7">The sequence shown here is derived from an EMBL/GenBank/DDBJ whole genome shotgun (WGS) entry which is preliminary data.</text>
</comment>
<evidence type="ECO:0000256" key="3">
    <source>
        <dbReference type="ARBA" id="ARBA00023274"/>
    </source>
</evidence>
<evidence type="ECO:0000313" key="7">
    <source>
        <dbReference type="EMBL" id="PIR92960.1"/>
    </source>
</evidence>
<accession>A0A2H0V3N7</accession>
<dbReference type="GO" id="GO:1990904">
    <property type="term" value="C:ribonucleoprotein complex"/>
    <property type="evidence" value="ECO:0007669"/>
    <property type="project" value="UniProtKB-KW"/>
</dbReference>
<dbReference type="NCBIfam" id="TIGR00009">
    <property type="entry name" value="L28"/>
    <property type="match status" value="1"/>
</dbReference>
<evidence type="ECO:0000256" key="4">
    <source>
        <dbReference type="ARBA" id="ARBA00035174"/>
    </source>
</evidence>
<dbReference type="InterPro" id="IPR026569">
    <property type="entry name" value="Ribosomal_bL28"/>
</dbReference>
<proteinExistence type="inferred from homology"/>
<reference evidence="8" key="1">
    <citation type="submission" date="2017-09" db="EMBL/GenBank/DDBJ databases">
        <title>Depth-based differentiation of microbial function through sediment-hosted aquifers and enrichment of novel symbionts in the deep terrestrial subsurface.</title>
        <authorList>
            <person name="Probst A.J."/>
            <person name="Ladd B."/>
            <person name="Jarett J.K."/>
            <person name="Geller-Mcgrath D.E."/>
            <person name="Sieber C.M.K."/>
            <person name="Emerson J.B."/>
            <person name="Anantharaman K."/>
            <person name="Thomas B.C."/>
            <person name="Malmstrom R."/>
            <person name="Stieglmeier M."/>
            <person name="Klingl A."/>
            <person name="Woyke T."/>
            <person name="Ryan C.M."/>
            <person name="Banfield J.F."/>
        </authorList>
    </citation>
    <scope>NUCLEOTIDE SEQUENCE [LARGE SCALE GENOMIC DNA]</scope>
</reference>
<dbReference type="GO" id="GO:0006412">
    <property type="term" value="P:translation"/>
    <property type="evidence" value="ECO:0007669"/>
    <property type="project" value="UniProtKB-UniRule"/>
</dbReference>
<dbReference type="GO" id="GO:0003735">
    <property type="term" value="F:structural constituent of ribosome"/>
    <property type="evidence" value="ECO:0007669"/>
    <property type="project" value="InterPro"/>
</dbReference>
<sequence>MPNKCEITGKKTGAGNRRSHSKIATKRKFCVNLQKKRLINPVTGKKMILILSTKALKTLKKWDKEGKKYDLRALVAKK</sequence>
<comment type="similarity">
    <text evidence="1 5">Belongs to the bacterial ribosomal protein bL28 family.</text>
</comment>
<keyword evidence="2 5" id="KW-0689">Ribosomal protein</keyword>
<evidence type="ECO:0000256" key="1">
    <source>
        <dbReference type="ARBA" id="ARBA00008760"/>
    </source>
</evidence>
<dbReference type="InterPro" id="IPR001383">
    <property type="entry name" value="Ribosomal_bL28_bact-type"/>
</dbReference>
<dbReference type="PANTHER" id="PTHR39080">
    <property type="entry name" value="50S RIBOSOMAL PROTEIN L28"/>
    <property type="match status" value="1"/>
</dbReference>
<evidence type="ECO:0000313" key="8">
    <source>
        <dbReference type="Proteomes" id="UP000228626"/>
    </source>
</evidence>
<evidence type="ECO:0000256" key="2">
    <source>
        <dbReference type="ARBA" id="ARBA00022980"/>
    </source>
</evidence>
<gene>
    <name evidence="5 7" type="primary">rpmB</name>
    <name evidence="7" type="ORF">COT99_03400</name>
</gene>
<evidence type="ECO:0000256" key="6">
    <source>
        <dbReference type="SAM" id="MobiDB-lite"/>
    </source>
</evidence>
<dbReference type="HAMAP" id="MF_00373">
    <property type="entry name" value="Ribosomal_bL28"/>
    <property type="match status" value="1"/>
</dbReference>
<dbReference type="AlphaFoldDB" id="A0A2H0V3N7"/>
<dbReference type="InterPro" id="IPR037147">
    <property type="entry name" value="Ribosomal_bL28_sf"/>
</dbReference>
<dbReference type="GO" id="GO:0005840">
    <property type="term" value="C:ribosome"/>
    <property type="evidence" value="ECO:0007669"/>
    <property type="project" value="UniProtKB-KW"/>
</dbReference>
<evidence type="ECO:0000256" key="5">
    <source>
        <dbReference type="HAMAP-Rule" id="MF_00373"/>
    </source>
</evidence>
<dbReference type="Pfam" id="PF00830">
    <property type="entry name" value="Ribosomal_L28"/>
    <property type="match status" value="1"/>
</dbReference>
<feature type="region of interest" description="Disordered" evidence="6">
    <location>
        <begin position="1"/>
        <end position="21"/>
    </location>
</feature>
<organism evidence="7 8">
    <name type="scientific">Candidatus Falkowbacteria bacterium CG10_big_fil_rev_8_21_14_0_10_43_10</name>
    <dbReference type="NCBI Taxonomy" id="1974567"/>
    <lineage>
        <taxon>Bacteria</taxon>
        <taxon>Candidatus Falkowiibacteriota</taxon>
    </lineage>
</organism>
<dbReference type="SUPFAM" id="SSF143800">
    <property type="entry name" value="L28p-like"/>
    <property type="match status" value="1"/>
</dbReference>
<keyword evidence="3 5" id="KW-0687">Ribonucleoprotein</keyword>
<dbReference type="Gene3D" id="2.30.170.40">
    <property type="entry name" value="Ribosomal protein L28/L24"/>
    <property type="match status" value="1"/>
</dbReference>
<dbReference type="InterPro" id="IPR050096">
    <property type="entry name" value="Bacterial_rp_bL28"/>
</dbReference>
<dbReference type="EMBL" id="PFAR01000040">
    <property type="protein sequence ID" value="PIR92960.1"/>
    <property type="molecule type" value="Genomic_DNA"/>
</dbReference>